<keyword evidence="3" id="KW-1185">Reference proteome</keyword>
<organism evidence="4">
    <name type="scientific">Echinostoma caproni</name>
    <dbReference type="NCBI Taxonomy" id="27848"/>
    <lineage>
        <taxon>Eukaryota</taxon>
        <taxon>Metazoa</taxon>
        <taxon>Spiralia</taxon>
        <taxon>Lophotrochozoa</taxon>
        <taxon>Platyhelminthes</taxon>
        <taxon>Trematoda</taxon>
        <taxon>Digenea</taxon>
        <taxon>Plagiorchiida</taxon>
        <taxon>Echinostomata</taxon>
        <taxon>Echinostomatoidea</taxon>
        <taxon>Echinostomatidae</taxon>
        <taxon>Echinostoma</taxon>
    </lineage>
</organism>
<feature type="region of interest" description="Disordered" evidence="1">
    <location>
        <begin position="56"/>
        <end position="94"/>
    </location>
</feature>
<evidence type="ECO:0000313" key="2">
    <source>
        <dbReference type="EMBL" id="VDP81470.1"/>
    </source>
</evidence>
<feature type="compositionally biased region" description="Basic and acidic residues" evidence="1">
    <location>
        <begin position="56"/>
        <end position="68"/>
    </location>
</feature>
<evidence type="ECO:0000313" key="4">
    <source>
        <dbReference type="WBParaSite" id="ECPE_0000759001-mRNA-1"/>
    </source>
</evidence>
<accession>A0A183AKT9</accession>
<feature type="compositionally biased region" description="Acidic residues" evidence="1">
    <location>
        <begin position="69"/>
        <end position="86"/>
    </location>
</feature>
<reference evidence="4" key="1">
    <citation type="submission" date="2016-06" db="UniProtKB">
        <authorList>
            <consortium name="WormBaseParasite"/>
        </authorList>
    </citation>
    <scope>IDENTIFICATION</scope>
</reference>
<sequence length="161" mass="18961">MFASYQSALPFTSSHIYIGRDYAISVQCRECFVFSPFDIIEVEEIFYVASKSDRFHNEQGDTHPLEEVKEPEDEQDEENEEDEDGEYVQSTAEAPGRFLPYYRLPMPVELYNPHEEEELMAEDVLYEQPTWFGPYFENYSTDPPETQSDQKPRFSEDDSTY</sequence>
<feature type="compositionally biased region" description="Basic and acidic residues" evidence="1">
    <location>
        <begin position="148"/>
        <end position="161"/>
    </location>
</feature>
<proteinExistence type="predicted"/>
<name>A0A183AKT9_9TREM</name>
<evidence type="ECO:0000256" key="1">
    <source>
        <dbReference type="SAM" id="MobiDB-lite"/>
    </source>
</evidence>
<feature type="region of interest" description="Disordered" evidence="1">
    <location>
        <begin position="134"/>
        <end position="161"/>
    </location>
</feature>
<dbReference type="EMBL" id="UZAN01044790">
    <property type="protein sequence ID" value="VDP81470.1"/>
    <property type="molecule type" value="Genomic_DNA"/>
</dbReference>
<dbReference type="WBParaSite" id="ECPE_0000759001-mRNA-1">
    <property type="protein sequence ID" value="ECPE_0000759001-mRNA-1"/>
    <property type="gene ID" value="ECPE_0000759001"/>
</dbReference>
<dbReference type="Proteomes" id="UP000272942">
    <property type="component" value="Unassembled WGS sequence"/>
</dbReference>
<feature type="compositionally biased region" description="Polar residues" evidence="1">
    <location>
        <begin position="138"/>
        <end position="147"/>
    </location>
</feature>
<evidence type="ECO:0000313" key="3">
    <source>
        <dbReference type="Proteomes" id="UP000272942"/>
    </source>
</evidence>
<reference evidence="2 3" key="2">
    <citation type="submission" date="2018-11" db="EMBL/GenBank/DDBJ databases">
        <authorList>
            <consortium name="Pathogen Informatics"/>
        </authorList>
    </citation>
    <scope>NUCLEOTIDE SEQUENCE [LARGE SCALE GENOMIC DNA]</scope>
    <source>
        <strain evidence="2 3">Egypt</strain>
    </source>
</reference>
<protein>
    <submittedName>
        <fullName evidence="4">Iwr1 domain-containing protein</fullName>
    </submittedName>
</protein>
<gene>
    <name evidence="2" type="ORF">ECPE_LOCUS7574</name>
</gene>
<dbReference type="AlphaFoldDB" id="A0A183AKT9"/>